<comment type="caution">
    <text evidence="1">The sequence shown here is derived from an EMBL/GenBank/DDBJ whole genome shotgun (WGS) entry which is preliminary data.</text>
</comment>
<sequence>MCHMFLAEQAAGTFYQSAVCEWKDKMNESTGNDTTIQIPHNHPRILEQRLSRDDMYMQATPGYRPTELLRGQSPTCTKLETKQLLADWCLAATKRSQRAEMCKDACAPVIQICHTHSHCVAEQMYRKAYQGLPEHSRTTKHDPLCKVNGD</sequence>
<dbReference type="AlphaFoldDB" id="A0A6A4RXJ8"/>
<organism evidence="1 2">
    <name type="scientific">Scophthalmus maximus</name>
    <name type="common">Turbot</name>
    <name type="synonym">Psetta maxima</name>
    <dbReference type="NCBI Taxonomy" id="52904"/>
    <lineage>
        <taxon>Eukaryota</taxon>
        <taxon>Metazoa</taxon>
        <taxon>Chordata</taxon>
        <taxon>Craniata</taxon>
        <taxon>Vertebrata</taxon>
        <taxon>Euteleostomi</taxon>
        <taxon>Actinopterygii</taxon>
        <taxon>Neopterygii</taxon>
        <taxon>Teleostei</taxon>
        <taxon>Neoteleostei</taxon>
        <taxon>Acanthomorphata</taxon>
        <taxon>Carangaria</taxon>
        <taxon>Pleuronectiformes</taxon>
        <taxon>Pleuronectoidei</taxon>
        <taxon>Scophthalmidae</taxon>
        <taxon>Scophthalmus</taxon>
    </lineage>
</organism>
<dbReference type="EMBL" id="VEVO01000018">
    <property type="protein sequence ID" value="KAF0027546.1"/>
    <property type="molecule type" value="Genomic_DNA"/>
</dbReference>
<dbReference type="Proteomes" id="UP000438429">
    <property type="component" value="Unassembled WGS sequence"/>
</dbReference>
<protein>
    <submittedName>
        <fullName evidence="1">Uncharacterized protein</fullName>
    </submittedName>
</protein>
<name>A0A6A4RXJ8_SCOMX</name>
<proteinExistence type="predicted"/>
<evidence type="ECO:0000313" key="1">
    <source>
        <dbReference type="EMBL" id="KAF0027546.1"/>
    </source>
</evidence>
<evidence type="ECO:0000313" key="2">
    <source>
        <dbReference type="Proteomes" id="UP000438429"/>
    </source>
</evidence>
<reference evidence="1 2" key="1">
    <citation type="submission" date="2019-06" db="EMBL/GenBank/DDBJ databases">
        <title>Draft genomes of female and male turbot (Scophthalmus maximus).</title>
        <authorList>
            <person name="Xu H."/>
            <person name="Xu X.-W."/>
            <person name="Shao C."/>
            <person name="Chen S."/>
        </authorList>
    </citation>
    <scope>NUCLEOTIDE SEQUENCE [LARGE SCALE GENOMIC DNA]</scope>
    <source>
        <strain evidence="1">Ysfricsl-2016a</strain>
        <tissue evidence="1">Blood</tissue>
    </source>
</reference>
<gene>
    <name evidence="1" type="ORF">F2P81_020287</name>
</gene>
<accession>A0A6A4RXJ8</accession>